<evidence type="ECO:0000256" key="3">
    <source>
        <dbReference type="ARBA" id="ARBA00022106"/>
    </source>
</evidence>
<name>A0A1K2IC20_9FLAO</name>
<dbReference type="AlphaFoldDB" id="A0A1K2IC20"/>
<feature type="transmembrane region" description="Helical" evidence="10">
    <location>
        <begin position="96"/>
        <end position="117"/>
    </location>
</feature>
<evidence type="ECO:0000256" key="9">
    <source>
        <dbReference type="ARBA" id="ARBA00023251"/>
    </source>
</evidence>
<dbReference type="RefSeq" id="WP_072400314.1">
    <property type="nucleotide sequence ID" value="NZ_FPKV01000001.1"/>
</dbReference>
<dbReference type="Pfam" id="PF01554">
    <property type="entry name" value="MatE"/>
    <property type="match status" value="2"/>
</dbReference>
<feature type="transmembrane region" description="Helical" evidence="10">
    <location>
        <begin position="388"/>
        <end position="410"/>
    </location>
</feature>
<accession>A0A1K2IC20</accession>
<dbReference type="InterPro" id="IPR045070">
    <property type="entry name" value="MATE_MepA-like"/>
</dbReference>
<evidence type="ECO:0000313" key="11">
    <source>
        <dbReference type="EMBL" id="SFZ89965.1"/>
    </source>
</evidence>
<dbReference type="PANTHER" id="PTHR43823:SF3">
    <property type="entry name" value="MULTIDRUG EXPORT PROTEIN MEPA"/>
    <property type="match status" value="1"/>
</dbReference>
<keyword evidence="5" id="KW-1003">Cell membrane</keyword>
<feature type="transmembrane region" description="Helical" evidence="10">
    <location>
        <begin position="21"/>
        <end position="47"/>
    </location>
</feature>
<dbReference type="Proteomes" id="UP000182544">
    <property type="component" value="Unassembled WGS sequence"/>
</dbReference>
<feature type="transmembrane region" description="Helical" evidence="10">
    <location>
        <begin position="53"/>
        <end position="75"/>
    </location>
</feature>
<feature type="transmembrane region" description="Helical" evidence="10">
    <location>
        <begin position="416"/>
        <end position="437"/>
    </location>
</feature>
<keyword evidence="12" id="KW-1185">Reference proteome</keyword>
<dbReference type="PANTHER" id="PTHR43823">
    <property type="entry name" value="SPORULATION PROTEIN YKVU"/>
    <property type="match status" value="1"/>
</dbReference>
<dbReference type="GO" id="GO:0042910">
    <property type="term" value="F:xenobiotic transmembrane transporter activity"/>
    <property type="evidence" value="ECO:0007669"/>
    <property type="project" value="InterPro"/>
</dbReference>
<evidence type="ECO:0000313" key="12">
    <source>
        <dbReference type="Proteomes" id="UP000182544"/>
    </source>
</evidence>
<dbReference type="GO" id="GO:0046677">
    <property type="term" value="P:response to antibiotic"/>
    <property type="evidence" value="ECO:0007669"/>
    <property type="project" value="UniProtKB-KW"/>
</dbReference>
<organism evidence="11 12">
    <name type="scientific">Flaviramulus basaltis</name>
    <dbReference type="NCBI Taxonomy" id="369401"/>
    <lineage>
        <taxon>Bacteria</taxon>
        <taxon>Pseudomonadati</taxon>
        <taxon>Bacteroidota</taxon>
        <taxon>Flavobacteriia</taxon>
        <taxon>Flavobacteriales</taxon>
        <taxon>Flavobacteriaceae</taxon>
        <taxon>Flaviramulus</taxon>
    </lineage>
</organism>
<comment type="similarity">
    <text evidence="2">Belongs to the multi antimicrobial extrusion (MATE) (TC 2.A.66.1) family. MepA subfamily.</text>
</comment>
<dbReference type="PIRSF" id="PIRSF006603">
    <property type="entry name" value="DinF"/>
    <property type="match status" value="1"/>
</dbReference>
<dbReference type="EMBL" id="FPKV01000001">
    <property type="protein sequence ID" value="SFZ89965.1"/>
    <property type="molecule type" value="Genomic_DNA"/>
</dbReference>
<gene>
    <name evidence="11" type="ORF">SAMN05428642_101664</name>
</gene>
<evidence type="ECO:0000256" key="1">
    <source>
        <dbReference type="ARBA" id="ARBA00004651"/>
    </source>
</evidence>
<keyword evidence="7 10" id="KW-1133">Transmembrane helix</keyword>
<feature type="transmembrane region" description="Helical" evidence="10">
    <location>
        <begin position="280"/>
        <end position="304"/>
    </location>
</feature>
<feature type="transmembrane region" description="Helical" evidence="10">
    <location>
        <begin position="363"/>
        <end position="381"/>
    </location>
</feature>
<keyword evidence="8 10" id="KW-0472">Membrane</keyword>
<keyword evidence="4" id="KW-0813">Transport</keyword>
<proteinExistence type="inferred from homology"/>
<evidence type="ECO:0000256" key="8">
    <source>
        <dbReference type="ARBA" id="ARBA00023136"/>
    </source>
</evidence>
<feature type="transmembrane region" description="Helical" evidence="10">
    <location>
        <begin position="324"/>
        <end position="343"/>
    </location>
</feature>
<dbReference type="InterPro" id="IPR051327">
    <property type="entry name" value="MATE_MepA_subfamily"/>
</dbReference>
<dbReference type="GO" id="GO:0015297">
    <property type="term" value="F:antiporter activity"/>
    <property type="evidence" value="ECO:0007669"/>
    <property type="project" value="InterPro"/>
</dbReference>
<keyword evidence="9" id="KW-0046">Antibiotic resistance</keyword>
<dbReference type="OrthoDB" id="9811110at2"/>
<evidence type="ECO:0000256" key="4">
    <source>
        <dbReference type="ARBA" id="ARBA00022448"/>
    </source>
</evidence>
<dbReference type="InterPro" id="IPR048279">
    <property type="entry name" value="MdtK-like"/>
</dbReference>
<dbReference type="NCBIfam" id="TIGR00797">
    <property type="entry name" value="matE"/>
    <property type="match status" value="1"/>
</dbReference>
<sequence>MAKISSQDLGTQPIGKLLIKQAVPASIGILVMSLNILIDTIFVGHWIGSTAIAAINVVLPVSFFIAALGMSIGIGGSSIISRALGANNNIKALKTFGNQITLTLLLTITMVFFGLLYINDIIPAFGGKGAIFEPAKIYYRIVLYGVPFLALCMMGNTVIRAEGKPKFAMYAMMIPSVGNLVLDYIFINVLDFGMEGAAWATTISYLFCFAFILWFFLSKNSELKIDISHFGLNKSIVSEISSLGFVTLARQAVVSITYLFMNNILYNLGGETSVTAYAIVGRMLMFALFPVFGVTQGFLPIAGFNYGAQEYQRVKKTIFTALKYASGLATLVFIMLMLFPEAITRLFTTDVEVIKQTPSDMRWVFAATPIVAIQLIGAAYFQAIGKAIPALLLTLTRQGFIFIPLILILPKFYGELGVWMSFPISDTLATIITAYFLNREVKRNLVTNS</sequence>
<dbReference type="STRING" id="369401.SAMN05428642_101664"/>
<comment type="subcellular location">
    <subcellularLocation>
        <location evidence="1">Cell membrane</location>
        <topology evidence="1">Multi-pass membrane protein</topology>
    </subcellularLocation>
</comment>
<evidence type="ECO:0000256" key="2">
    <source>
        <dbReference type="ARBA" id="ARBA00008417"/>
    </source>
</evidence>
<evidence type="ECO:0000256" key="7">
    <source>
        <dbReference type="ARBA" id="ARBA00022989"/>
    </source>
</evidence>
<reference evidence="11 12" key="1">
    <citation type="submission" date="2016-10" db="EMBL/GenBank/DDBJ databases">
        <authorList>
            <person name="de Groot N.N."/>
        </authorList>
    </citation>
    <scope>NUCLEOTIDE SEQUENCE [LARGE SCALE GENOMIC DNA]</scope>
    <source>
        <strain evidence="11 12">DSM 18180</strain>
    </source>
</reference>
<evidence type="ECO:0000256" key="6">
    <source>
        <dbReference type="ARBA" id="ARBA00022692"/>
    </source>
</evidence>
<feature type="transmembrane region" description="Helical" evidence="10">
    <location>
        <begin position="167"/>
        <end position="190"/>
    </location>
</feature>
<evidence type="ECO:0000256" key="10">
    <source>
        <dbReference type="SAM" id="Phobius"/>
    </source>
</evidence>
<feature type="transmembrane region" description="Helical" evidence="10">
    <location>
        <begin position="137"/>
        <end position="155"/>
    </location>
</feature>
<dbReference type="GO" id="GO:0005886">
    <property type="term" value="C:plasma membrane"/>
    <property type="evidence" value="ECO:0007669"/>
    <property type="project" value="UniProtKB-SubCell"/>
</dbReference>
<dbReference type="CDD" id="cd13143">
    <property type="entry name" value="MATE_MepA_like"/>
    <property type="match status" value="1"/>
</dbReference>
<dbReference type="InterPro" id="IPR002528">
    <property type="entry name" value="MATE_fam"/>
</dbReference>
<feature type="transmembrane region" description="Helical" evidence="10">
    <location>
        <begin position="196"/>
        <end position="217"/>
    </location>
</feature>
<protein>
    <recommendedName>
        <fullName evidence="3">Multidrug export protein MepA</fullName>
    </recommendedName>
</protein>
<keyword evidence="6 10" id="KW-0812">Transmembrane</keyword>
<evidence type="ECO:0000256" key="5">
    <source>
        <dbReference type="ARBA" id="ARBA00022475"/>
    </source>
</evidence>